<organism evidence="3 4">
    <name type="scientific">Puccinia sorghi</name>
    <dbReference type="NCBI Taxonomy" id="27349"/>
    <lineage>
        <taxon>Eukaryota</taxon>
        <taxon>Fungi</taxon>
        <taxon>Dikarya</taxon>
        <taxon>Basidiomycota</taxon>
        <taxon>Pucciniomycotina</taxon>
        <taxon>Pucciniomycetes</taxon>
        <taxon>Pucciniales</taxon>
        <taxon>Pucciniaceae</taxon>
        <taxon>Puccinia</taxon>
    </lineage>
</organism>
<feature type="compositionally biased region" description="Low complexity" evidence="1">
    <location>
        <begin position="90"/>
        <end position="100"/>
    </location>
</feature>
<keyword evidence="4" id="KW-1185">Reference proteome</keyword>
<gene>
    <name evidence="3" type="ORF">VP01_724g5</name>
</gene>
<feature type="compositionally biased region" description="Basic and acidic residues" evidence="1">
    <location>
        <begin position="101"/>
        <end position="114"/>
    </location>
</feature>
<feature type="region of interest" description="Disordered" evidence="1">
    <location>
        <begin position="536"/>
        <end position="577"/>
    </location>
</feature>
<evidence type="ECO:0000313" key="4">
    <source>
        <dbReference type="Proteomes" id="UP000037035"/>
    </source>
</evidence>
<dbReference type="InterPro" id="IPR051057">
    <property type="entry name" value="PI-PLC_domain"/>
</dbReference>
<evidence type="ECO:0000313" key="3">
    <source>
        <dbReference type="EMBL" id="KNZ46451.1"/>
    </source>
</evidence>
<dbReference type="GO" id="GO:0006629">
    <property type="term" value="P:lipid metabolic process"/>
    <property type="evidence" value="ECO:0007669"/>
    <property type="project" value="InterPro"/>
</dbReference>
<dbReference type="SMART" id="SM00148">
    <property type="entry name" value="PLCXc"/>
    <property type="match status" value="1"/>
</dbReference>
<evidence type="ECO:0000259" key="2">
    <source>
        <dbReference type="SMART" id="SM00148"/>
    </source>
</evidence>
<sequence length="678" mass="75610">MLNHYLPLSISNRTSATIQVHYEAPLSLSASGYADIIGPFQTTPTKAIKTDFKLQNLQSVISIDLEEPELIKIELNKNTRRASRLPRHNSSASSATTATSDGHHATSSKKKDGMHPGGRAVTTLKKKIRNTVLGHNRALNQNLVRLEVDYYLNSEPLKVRGQEVMDEELVEEEQPPDAIAGPSEHPVDRGLRGETDGITLVSPHVYGDHRSEPARKKLFIPKFEIFQSVEFCFLLPSSFFTWEMATRPILHAFIDRSRVGMDGRKLTCGALFRPQISDDGSVSIMVLKRRNFSNWMSHLPDEVPISSLTIPGTHQSCATYGWPIGQCQTRPLATQLKEGIRFLDIRLALPSKGDKSKKQKEAVKSKIDDRGRLRAYHGIQSQKIKFQEILTILDHFLTSQPTETIIVSIKRENHGDPALFKNALRDELVEFYHSEENLKRHWWLHAFLPHSLKQTRGKLILFSRMLHNDPNEEDFGIRFPVWPNNSSEIWETSIPNTNVAVQDWYGIGSCLSISKKSTLACVSLCGAVHEPLRSTSSPIPTTSLGMKGGLSGRAKGSVSSQETGREENGSRQMSPEDVPPRTWVITFLSASSLFLGFPNICARGIGLPARGLGIEGINSRVTRWLVSRRDHPHHSPQTPNNPPSGGSTAIKGVVCLIDFYQYPKHALVSLLVDSNFPS</sequence>
<dbReference type="STRING" id="27349.A0A0L6UD58"/>
<feature type="region of interest" description="Disordered" evidence="1">
    <location>
        <begin position="80"/>
        <end position="119"/>
    </location>
</feature>
<dbReference type="GO" id="GO:0008081">
    <property type="term" value="F:phosphoric diester hydrolase activity"/>
    <property type="evidence" value="ECO:0007669"/>
    <property type="project" value="InterPro"/>
</dbReference>
<name>A0A0L6UD58_9BASI</name>
<dbReference type="VEuPathDB" id="FungiDB:VP01_724g5"/>
<accession>A0A0L6UD58</accession>
<dbReference type="AlphaFoldDB" id="A0A0L6UD58"/>
<dbReference type="Pfam" id="PF00388">
    <property type="entry name" value="PI-PLC-X"/>
    <property type="match status" value="1"/>
</dbReference>
<dbReference type="EMBL" id="LAVV01012661">
    <property type="protein sequence ID" value="KNZ46451.1"/>
    <property type="molecule type" value="Genomic_DNA"/>
</dbReference>
<feature type="domain" description="Phosphatidylinositol-specific phospholipase C X" evidence="2">
    <location>
        <begin position="301"/>
        <end position="464"/>
    </location>
</feature>
<reference evidence="3 4" key="1">
    <citation type="submission" date="2015-08" db="EMBL/GenBank/DDBJ databases">
        <title>Next Generation Sequencing and Analysis of the Genome of Puccinia sorghi L Schw, the Causal Agent of Maize Common Rust.</title>
        <authorList>
            <person name="Rochi L."/>
            <person name="Burguener G."/>
            <person name="Darino M."/>
            <person name="Turjanski A."/>
            <person name="Kreff E."/>
            <person name="Dieguez M.J."/>
            <person name="Sacco F."/>
        </authorList>
    </citation>
    <scope>NUCLEOTIDE SEQUENCE [LARGE SCALE GENOMIC DNA]</scope>
    <source>
        <strain evidence="3 4">RO10H11247</strain>
    </source>
</reference>
<dbReference type="Proteomes" id="UP000037035">
    <property type="component" value="Unassembled WGS sequence"/>
</dbReference>
<dbReference type="Gene3D" id="3.20.20.190">
    <property type="entry name" value="Phosphatidylinositol (PI) phosphodiesterase"/>
    <property type="match status" value="1"/>
</dbReference>
<dbReference type="PANTHER" id="PTHR13593:SF148">
    <property type="entry name" value="PHOSPHATIDYLINOSITOL-SPECIFIC PHOSPHOLIPASE C X DOMAIN-CONTAINING PROTEIN"/>
    <property type="match status" value="1"/>
</dbReference>
<dbReference type="InterPro" id="IPR017946">
    <property type="entry name" value="PLC-like_Pdiesterase_TIM-brl"/>
</dbReference>
<evidence type="ECO:0000256" key="1">
    <source>
        <dbReference type="SAM" id="MobiDB-lite"/>
    </source>
</evidence>
<dbReference type="OrthoDB" id="1046782at2759"/>
<dbReference type="PANTHER" id="PTHR13593">
    <property type="match status" value="1"/>
</dbReference>
<dbReference type="SUPFAM" id="SSF51695">
    <property type="entry name" value="PLC-like phosphodiesterases"/>
    <property type="match status" value="1"/>
</dbReference>
<proteinExistence type="predicted"/>
<protein>
    <recommendedName>
        <fullName evidence="2">Phosphatidylinositol-specific phospholipase C X domain-containing protein</fullName>
    </recommendedName>
</protein>
<dbReference type="InterPro" id="IPR000909">
    <property type="entry name" value="PLipase_C_PInositol-sp_X_dom"/>
</dbReference>
<dbReference type="PROSITE" id="PS50007">
    <property type="entry name" value="PIPLC_X_DOMAIN"/>
    <property type="match status" value="1"/>
</dbReference>
<comment type="caution">
    <text evidence="3">The sequence shown here is derived from an EMBL/GenBank/DDBJ whole genome shotgun (WGS) entry which is preliminary data.</text>
</comment>
<feature type="region of interest" description="Disordered" evidence="1">
    <location>
        <begin position="172"/>
        <end position="193"/>
    </location>
</feature>